<dbReference type="InterPro" id="IPR011990">
    <property type="entry name" value="TPR-like_helical_dom_sf"/>
</dbReference>
<dbReference type="Pfam" id="PF08238">
    <property type="entry name" value="Sel1"/>
    <property type="match status" value="3"/>
</dbReference>
<keyword evidence="5" id="KW-1185">Reference proteome</keyword>
<protein>
    <submittedName>
        <fullName evidence="4">SEL1-like repeat protein</fullName>
    </submittedName>
</protein>
<dbReference type="PANTHER" id="PTHR11102:SF160">
    <property type="entry name" value="ERAD-ASSOCIATED E3 UBIQUITIN-PROTEIN LIGASE COMPONENT HRD3"/>
    <property type="match status" value="1"/>
</dbReference>
<proteinExistence type="predicted"/>
<dbReference type="InterPro" id="IPR002477">
    <property type="entry name" value="Peptidoglycan-bd-like"/>
</dbReference>
<keyword evidence="1" id="KW-0175">Coiled coil</keyword>
<dbReference type="PANTHER" id="PTHR11102">
    <property type="entry name" value="SEL-1-LIKE PROTEIN"/>
    <property type="match status" value="1"/>
</dbReference>
<dbReference type="Pfam" id="PF01471">
    <property type="entry name" value="PG_binding_1"/>
    <property type="match status" value="1"/>
</dbReference>
<gene>
    <name evidence="4" type="ORF">I4Q42_02370</name>
</gene>
<dbReference type="InterPro" id="IPR036366">
    <property type="entry name" value="PGBDSf"/>
</dbReference>
<evidence type="ECO:0000256" key="1">
    <source>
        <dbReference type="SAM" id="Coils"/>
    </source>
</evidence>
<evidence type="ECO:0000313" key="5">
    <source>
        <dbReference type="Proteomes" id="UP000639859"/>
    </source>
</evidence>
<feature type="compositionally biased region" description="Low complexity" evidence="2">
    <location>
        <begin position="476"/>
        <end position="487"/>
    </location>
</feature>
<dbReference type="Gene3D" id="1.25.40.10">
    <property type="entry name" value="Tetratricopeptide repeat domain"/>
    <property type="match status" value="1"/>
</dbReference>
<feature type="coiled-coil region" evidence="1">
    <location>
        <begin position="429"/>
        <end position="471"/>
    </location>
</feature>
<dbReference type="InterPro" id="IPR050767">
    <property type="entry name" value="Sel1_AlgK"/>
</dbReference>
<dbReference type="Proteomes" id="UP000639859">
    <property type="component" value="Unassembled WGS sequence"/>
</dbReference>
<name>A0ABS0ST35_9CAUL</name>
<sequence>MTAAAPWSVKGIDPKAREVAKDLARRSGMTLGEWLNRMIIEGDAPGFEAASNDSFNDTGRSNGRPVYLENDRVEAPARIEAPEHPADEVGRMTIALDRLTQRIEAAEARSANAISGIDQSVRGALQRLSSSEREQIAVAARFEGLADEIKTEQTRNAERLRRIENEAAGPRSAEALRALESAVGRVANHLYEGEGRTRETLAALEAKVAAKEAAPAHAAGVAEEVVARLQERLEAAEARTAEALQALGGSFSALDNRLSAVEGEGGSAQKRLEELAGGLSAKMEAARAEMAAKLRETADGRFDRMERKLGEMTAHIQAAEHRSAQAIERMGREVVGLADAFNRRIQTSEARQANAIEQVGGEVARIASSVEHKLNRADSIQGQALEKLGVEIARITEKLAERISASERRNAQAIDDVGEQVVRVTDRLNQRAERSSQELIDRIRQSEERTARMLDEAREKIDTRLADAQRRLVETPAAPARRSAEPSPFDDDRFSFGGEAVSEDVFEQPTFPQPSFPPAAAPIAHAALAPATTYVAPAAPSNVFEAEFPVDEPEAPSFAAEDFEAADGFGAAPSAQESAFEDRSFDAPAFETQSFEAPAFEAQSFETDEFDPEPQAPAAPNRPLSTREVIEQARAAARAAAAGADAKTKAKADKAPAKSLFAGFGKALPKKAKRGASSTLVTMLLVSAGAAALGVGAAGFSMLPKDGEGAVNDRVAKAIAGRASDVEIKTAEVDTTPSQPRVAIAVASPTVQPAARAVAATTVAPTAADPESAAAADGEALFADAVRRLEAKDRAGIAPLRKAANLGLPKAQFLLAKMYEMGEGGQKKDLTEARRWYERAAQSGDASAMHNVGLFASRGQGGPENWTTAATWFRKAAEAGLVDSQFNLAQLYAKGRGVAQNPAEAYRWYLIAARSGDADARARATALRGQLTPESQRIAERSAESFRSRLAAAPRVTQTAAVPPAAGMVTAQRALSRLGYYQGPQDGAASPALRMAIQAYQRDQNLAASGALDGDTLDRLSAFAR</sequence>
<evidence type="ECO:0000259" key="3">
    <source>
        <dbReference type="Pfam" id="PF01471"/>
    </source>
</evidence>
<feature type="coiled-coil region" evidence="1">
    <location>
        <begin position="219"/>
        <end position="322"/>
    </location>
</feature>
<reference evidence="4 5" key="1">
    <citation type="submission" date="2020-11" db="EMBL/GenBank/DDBJ databases">
        <title>genome sequence of strain KACC 18849.</title>
        <authorList>
            <person name="Gao J."/>
            <person name="Zhang X."/>
        </authorList>
    </citation>
    <scope>NUCLEOTIDE SEQUENCE [LARGE SCALE GENOMIC DNA]</scope>
    <source>
        <strain evidence="4 5">KACC 18849</strain>
    </source>
</reference>
<evidence type="ECO:0000256" key="2">
    <source>
        <dbReference type="SAM" id="MobiDB-lite"/>
    </source>
</evidence>
<dbReference type="SUPFAM" id="SSF47090">
    <property type="entry name" value="PGBD-like"/>
    <property type="match status" value="1"/>
</dbReference>
<feature type="region of interest" description="Disordered" evidence="2">
    <location>
        <begin position="472"/>
        <end position="496"/>
    </location>
</feature>
<feature type="coiled-coil region" evidence="1">
    <location>
        <begin position="89"/>
        <end position="116"/>
    </location>
</feature>
<accession>A0ABS0ST35</accession>
<dbReference type="SUPFAM" id="SSF81901">
    <property type="entry name" value="HCP-like"/>
    <property type="match status" value="1"/>
</dbReference>
<comment type="caution">
    <text evidence="4">The sequence shown here is derived from an EMBL/GenBank/DDBJ whole genome shotgun (WGS) entry which is preliminary data.</text>
</comment>
<organism evidence="4 5">
    <name type="scientific">Caulobacter hibisci</name>
    <dbReference type="NCBI Taxonomy" id="2035993"/>
    <lineage>
        <taxon>Bacteria</taxon>
        <taxon>Pseudomonadati</taxon>
        <taxon>Pseudomonadota</taxon>
        <taxon>Alphaproteobacteria</taxon>
        <taxon>Caulobacterales</taxon>
        <taxon>Caulobacteraceae</taxon>
        <taxon>Caulobacter</taxon>
    </lineage>
</organism>
<dbReference type="EMBL" id="JADWOX010000001">
    <property type="protein sequence ID" value="MBI1682506.1"/>
    <property type="molecule type" value="Genomic_DNA"/>
</dbReference>
<evidence type="ECO:0000313" key="4">
    <source>
        <dbReference type="EMBL" id="MBI1682506.1"/>
    </source>
</evidence>
<feature type="domain" description="Peptidoglycan binding-like" evidence="3">
    <location>
        <begin position="968"/>
        <end position="1020"/>
    </location>
</feature>
<dbReference type="InterPro" id="IPR036365">
    <property type="entry name" value="PGBD-like_sf"/>
</dbReference>
<dbReference type="SMART" id="SM00671">
    <property type="entry name" value="SEL1"/>
    <property type="match status" value="3"/>
</dbReference>
<dbReference type="InterPro" id="IPR006597">
    <property type="entry name" value="Sel1-like"/>
</dbReference>
<dbReference type="Gene3D" id="1.10.101.10">
    <property type="entry name" value="PGBD-like superfamily/PGBD"/>
    <property type="match status" value="1"/>
</dbReference>